<dbReference type="PANTHER" id="PTHR43214:SF24">
    <property type="entry name" value="TRANSCRIPTIONAL REGULATORY PROTEIN NARL-RELATED"/>
    <property type="match status" value="1"/>
</dbReference>
<dbReference type="InterPro" id="IPR011006">
    <property type="entry name" value="CheY-like_superfamily"/>
</dbReference>
<dbReference type="SUPFAM" id="SSF46894">
    <property type="entry name" value="C-terminal effector domain of the bipartite response regulators"/>
    <property type="match status" value="1"/>
</dbReference>
<keyword evidence="4" id="KW-0804">Transcription</keyword>
<dbReference type="InterPro" id="IPR039420">
    <property type="entry name" value="WalR-like"/>
</dbReference>
<dbReference type="InterPro" id="IPR058245">
    <property type="entry name" value="NreC/VraR/RcsB-like_REC"/>
</dbReference>
<feature type="domain" description="HTH luxR-type" evidence="7">
    <location>
        <begin position="160"/>
        <end position="225"/>
    </location>
</feature>
<dbReference type="InterPro" id="IPR016032">
    <property type="entry name" value="Sig_transdc_resp-reg_C-effctor"/>
</dbReference>
<feature type="modified residue" description="4-aspartylphosphate" evidence="5">
    <location>
        <position position="65"/>
    </location>
</feature>
<dbReference type="SMART" id="SM00421">
    <property type="entry name" value="HTH_LUXR"/>
    <property type="match status" value="1"/>
</dbReference>
<evidence type="ECO:0000313" key="9">
    <source>
        <dbReference type="EMBL" id="MCM6775370.1"/>
    </source>
</evidence>
<dbReference type="SMART" id="SM00448">
    <property type="entry name" value="REC"/>
    <property type="match status" value="1"/>
</dbReference>
<evidence type="ECO:0000313" key="10">
    <source>
        <dbReference type="Proteomes" id="UP001139157"/>
    </source>
</evidence>
<organism evidence="9 10">
    <name type="scientific">Nocardia pulmonis</name>
    <dbReference type="NCBI Taxonomy" id="2951408"/>
    <lineage>
        <taxon>Bacteria</taxon>
        <taxon>Bacillati</taxon>
        <taxon>Actinomycetota</taxon>
        <taxon>Actinomycetes</taxon>
        <taxon>Mycobacteriales</taxon>
        <taxon>Nocardiaceae</taxon>
        <taxon>Nocardia</taxon>
    </lineage>
</organism>
<dbReference type="EMBL" id="JAMRXG010000007">
    <property type="protein sequence ID" value="MCM6775370.1"/>
    <property type="molecule type" value="Genomic_DNA"/>
</dbReference>
<evidence type="ECO:0000259" key="7">
    <source>
        <dbReference type="PROSITE" id="PS50043"/>
    </source>
</evidence>
<accession>A0A9X2E870</accession>
<name>A0A9X2E870_9NOCA</name>
<dbReference type="CDD" id="cd17535">
    <property type="entry name" value="REC_NarL-like"/>
    <property type="match status" value="1"/>
</dbReference>
<gene>
    <name evidence="9" type="ORF">NDR86_18005</name>
</gene>
<dbReference type="Pfam" id="PF00072">
    <property type="entry name" value="Response_reg"/>
    <property type="match status" value="1"/>
</dbReference>
<dbReference type="PROSITE" id="PS50043">
    <property type="entry name" value="HTH_LUXR_2"/>
    <property type="match status" value="1"/>
</dbReference>
<dbReference type="RefSeq" id="WP_251913596.1">
    <property type="nucleotide sequence ID" value="NZ_JAMRXG010000007.1"/>
</dbReference>
<evidence type="ECO:0000259" key="8">
    <source>
        <dbReference type="PROSITE" id="PS50110"/>
    </source>
</evidence>
<dbReference type="CDD" id="cd06170">
    <property type="entry name" value="LuxR_C_like"/>
    <property type="match status" value="1"/>
</dbReference>
<dbReference type="PROSITE" id="PS50110">
    <property type="entry name" value="RESPONSE_REGULATORY"/>
    <property type="match status" value="1"/>
</dbReference>
<dbReference type="InterPro" id="IPR001789">
    <property type="entry name" value="Sig_transdc_resp-reg_receiver"/>
</dbReference>
<reference evidence="9" key="1">
    <citation type="submission" date="2022-06" db="EMBL/GenBank/DDBJ databases">
        <title>Novel species in genus nocardia.</title>
        <authorList>
            <person name="Li F."/>
        </authorList>
    </citation>
    <scope>NUCLEOTIDE SEQUENCE</scope>
    <source>
        <strain evidence="9">CDC141</strain>
    </source>
</reference>
<sequence length="288" mass="30524">MPTLREQWTAATIDVLVVGDQPLVRSGLAALIGACPGLAVVGAVGTGDEAIALAATRHPRVVLIDLATPATDGILTAERILAASGSRPPRVLMLTNTGRAEDVWAALRVGASGFLLKDASPEQVLAAIRAVATGCAVFAPSVTRHLTARFAERIDEDRKPDSTLDDLTRREIEVLRLVGTGLPNTAIAERLSLSEGTVKTHLHRAMVKLGVCSRPQAVVIAYETGLVTPDRARLDRFGQDRTDVDPVARADSPPRPPVCEGPHTPTGLGSDEAGPRRGRALARERYRA</sequence>
<feature type="region of interest" description="Disordered" evidence="6">
    <location>
        <begin position="233"/>
        <end position="288"/>
    </location>
</feature>
<proteinExistence type="predicted"/>
<feature type="domain" description="Response regulatory" evidence="8">
    <location>
        <begin position="14"/>
        <end position="132"/>
    </location>
</feature>
<evidence type="ECO:0000256" key="2">
    <source>
        <dbReference type="ARBA" id="ARBA00023015"/>
    </source>
</evidence>
<dbReference type="GO" id="GO:0000160">
    <property type="term" value="P:phosphorelay signal transduction system"/>
    <property type="evidence" value="ECO:0007669"/>
    <property type="project" value="InterPro"/>
</dbReference>
<dbReference type="PROSITE" id="PS00622">
    <property type="entry name" value="HTH_LUXR_1"/>
    <property type="match status" value="1"/>
</dbReference>
<evidence type="ECO:0000256" key="5">
    <source>
        <dbReference type="PROSITE-ProRule" id="PRU00169"/>
    </source>
</evidence>
<feature type="compositionally biased region" description="Basic and acidic residues" evidence="6">
    <location>
        <begin position="233"/>
        <end position="248"/>
    </location>
</feature>
<dbReference type="Proteomes" id="UP001139157">
    <property type="component" value="Unassembled WGS sequence"/>
</dbReference>
<dbReference type="PANTHER" id="PTHR43214">
    <property type="entry name" value="TWO-COMPONENT RESPONSE REGULATOR"/>
    <property type="match status" value="1"/>
</dbReference>
<protein>
    <submittedName>
        <fullName evidence="9">Response regulator transcription factor</fullName>
    </submittedName>
</protein>
<dbReference type="PRINTS" id="PR00038">
    <property type="entry name" value="HTHLUXR"/>
</dbReference>
<dbReference type="SUPFAM" id="SSF52172">
    <property type="entry name" value="CheY-like"/>
    <property type="match status" value="1"/>
</dbReference>
<dbReference type="GO" id="GO:0006355">
    <property type="term" value="P:regulation of DNA-templated transcription"/>
    <property type="evidence" value="ECO:0007669"/>
    <property type="project" value="InterPro"/>
</dbReference>
<evidence type="ECO:0000256" key="3">
    <source>
        <dbReference type="ARBA" id="ARBA00023125"/>
    </source>
</evidence>
<keyword evidence="3" id="KW-0238">DNA-binding</keyword>
<keyword evidence="1 5" id="KW-0597">Phosphoprotein</keyword>
<dbReference type="AlphaFoldDB" id="A0A9X2E870"/>
<dbReference type="Gene3D" id="3.40.50.2300">
    <property type="match status" value="1"/>
</dbReference>
<dbReference type="InterPro" id="IPR000792">
    <property type="entry name" value="Tscrpt_reg_LuxR_C"/>
</dbReference>
<dbReference type="Pfam" id="PF00196">
    <property type="entry name" value="GerE"/>
    <property type="match status" value="1"/>
</dbReference>
<evidence type="ECO:0000256" key="4">
    <source>
        <dbReference type="ARBA" id="ARBA00023163"/>
    </source>
</evidence>
<dbReference type="GO" id="GO:0003677">
    <property type="term" value="F:DNA binding"/>
    <property type="evidence" value="ECO:0007669"/>
    <property type="project" value="UniProtKB-KW"/>
</dbReference>
<keyword evidence="10" id="KW-1185">Reference proteome</keyword>
<comment type="caution">
    <text evidence="9">The sequence shown here is derived from an EMBL/GenBank/DDBJ whole genome shotgun (WGS) entry which is preliminary data.</text>
</comment>
<keyword evidence="2" id="KW-0805">Transcription regulation</keyword>
<evidence type="ECO:0000256" key="6">
    <source>
        <dbReference type="SAM" id="MobiDB-lite"/>
    </source>
</evidence>
<evidence type="ECO:0000256" key="1">
    <source>
        <dbReference type="ARBA" id="ARBA00022553"/>
    </source>
</evidence>